<dbReference type="RefSeq" id="WP_091671344.1">
    <property type="nucleotide sequence ID" value="NZ_FOKG01000003.1"/>
</dbReference>
<gene>
    <name evidence="2" type="ORF">SAMN05216266_103208</name>
</gene>
<keyword evidence="3" id="KW-1185">Reference proteome</keyword>
<accession>A0A1I0XH42</accession>
<sequence length="255" mass="27251">MPDIDIDIAEQAGVGADGRPRPTEDHVVVLDNAVVLLDGATSPSPDLPSGGWYAGLLTERLAAGLRSAPDADLARLLSSAIADVAAEHDLRIGNSPSSTVAMLRWTDERVDALVLADSPIVAFSRAGVHVVSDNRIAELRGGGKLRTGADVRAQRNARGGFWVAEADPGAAEHAVRASWPRAELETVLLATDGVAIGVDEYRILDWPQVLKLARAHGARAVLDAVRDAELDDPHATRWPRPKRHDDQALALIHFH</sequence>
<feature type="domain" description="PPM-type phosphatase" evidence="1">
    <location>
        <begin position="32"/>
        <end position="202"/>
    </location>
</feature>
<name>A0A1I0XH42_9PSEU</name>
<proteinExistence type="predicted"/>
<reference evidence="3" key="1">
    <citation type="submission" date="2016-10" db="EMBL/GenBank/DDBJ databases">
        <authorList>
            <person name="Varghese N."/>
            <person name="Submissions S."/>
        </authorList>
    </citation>
    <scope>NUCLEOTIDE SEQUENCE [LARGE SCALE GENOMIC DNA]</scope>
    <source>
        <strain evidence="3">CGMCC 4.3568</strain>
    </source>
</reference>
<dbReference type="Pfam" id="PF13672">
    <property type="entry name" value="PP2C_2"/>
    <property type="match status" value="1"/>
</dbReference>
<evidence type="ECO:0000313" key="2">
    <source>
        <dbReference type="EMBL" id="SFB00322.1"/>
    </source>
</evidence>
<dbReference type="EMBL" id="FOKG01000003">
    <property type="protein sequence ID" value="SFB00322.1"/>
    <property type="molecule type" value="Genomic_DNA"/>
</dbReference>
<dbReference type="OrthoDB" id="3190646at2"/>
<organism evidence="2 3">
    <name type="scientific">Amycolatopsis marina</name>
    <dbReference type="NCBI Taxonomy" id="490629"/>
    <lineage>
        <taxon>Bacteria</taxon>
        <taxon>Bacillati</taxon>
        <taxon>Actinomycetota</taxon>
        <taxon>Actinomycetes</taxon>
        <taxon>Pseudonocardiales</taxon>
        <taxon>Pseudonocardiaceae</taxon>
        <taxon>Amycolatopsis</taxon>
    </lineage>
</organism>
<evidence type="ECO:0000259" key="1">
    <source>
        <dbReference type="Pfam" id="PF13672"/>
    </source>
</evidence>
<dbReference type="STRING" id="490629.SAMN05216266_103208"/>
<evidence type="ECO:0000313" key="3">
    <source>
        <dbReference type="Proteomes" id="UP000243799"/>
    </source>
</evidence>
<dbReference type="Proteomes" id="UP000243799">
    <property type="component" value="Unassembled WGS sequence"/>
</dbReference>
<protein>
    <submittedName>
        <fullName evidence="2">Protein phosphatase 2C</fullName>
    </submittedName>
</protein>
<dbReference type="AlphaFoldDB" id="A0A1I0XH42"/>
<dbReference type="InterPro" id="IPR001932">
    <property type="entry name" value="PPM-type_phosphatase-like_dom"/>
</dbReference>